<dbReference type="InterPro" id="IPR000031">
    <property type="entry name" value="PurE_dom"/>
</dbReference>
<dbReference type="Proteomes" id="UP001065373">
    <property type="component" value="Chromosome"/>
</dbReference>
<dbReference type="RefSeq" id="WP_261599567.1">
    <property type="nucleotide sequence ID" value="NZ_CP104550.1"/>
</dbReference>
<dbReference type="Pfam" id="PF00731">
    <property type="entry name" value="AIRC"/>
    <property type="match status" value="1"/>
</dbReference>
<reference evidence="2 4" key="2">
    <citation type="submission" date="2023-12" db="EMBL/GenBank/DDBJ databases">
        <title>Phenotypic and Genomic Characterization of Methanothermobacter wolfeii Strain BSEL, a CO2-Capturing Archaeon with Minimal Nutrient Requirements.</title>
        <authorList>
            <person name="Ale Enriquez F."/>
            <person name="Ahring B.K."/>
        </authorList>
    </citation>
    <scope>NUCLEOTIDE SEQUENCE [LARGE SCALE GENOMIC DNA]</scope>
    <source>
        <strain evidence="2 4">BSEL-1</strain>
    </source>
</reference>
<dbReference type="NCBIfam" id="NF033503">
    <property type="entry name" value="LarB"/>
    <property type="match status" value="1"/>
</dbReference>
<evidence type="ECO:0000313" key="4">
    <source>
        <dbReference type="Proteomes" id="UP001369247"/>
    </source>
</evidence>
<organism evidence="3">
    <name type="scientific">Methanothermobacter wolfeii</name>
    <name type="common">Methanobacterium wolfei</name>
    <dbReference type="NCBI Taxonomy" id="145261"/>
    <lineage>
        <taxon>Archaea</taxon>
        <taxon>Methanobacteriati</taxon>
        <taxon>Methanobacteriota</taxon>
        <taxon>Methanomada group</taxon>
        <taxon>Methanobacteria</taxon>
        <taxon>Methanobacteriales</taxon>
        <taxon>Methanobacteriaceae</taxon>
        <taxon>Methanothermobacter</taxon>
    </lineage>
</organism>
<dbReference type="SUPFAM" id="SSF52255">
    <property type="entry name" value="N5-CAIR mutase (phosphoribosylaminoimidazole carboxylase, PurE)"/>
    <property type="match status" value="1"/>
</dbReference>
<dbReference type="PANTHER" id="PTHR43064:SF1">
    <property type="entry name" value="SLL1489 PROTEIN"/>
    <property type="match status" value="1"/>
</dbReference>
<evidence type="ECO:0000259" key="1">
    <source>
        <dbReference type="SMART" id="SM01001"/>
    </source>
</evidence>
<dbReference type="EMBL" id="JAXUHJ010000003">
    <property type="protein sequence ID" value="MEJ8542057.1"/>
    <property type="molecule type" value="Genomic_DNA"/>
</dbReference>
<keyword evidence="4" id="KW-1185">Reference proteome</keyword>
<proteinExistence type="predicted"/>
<name>A0A9E7UN32_METWO</name>
<feature type="domain" description="PurE" evidence="1">
    <location>
        <begin position="118"/>
        <end position="251"/>
    </location>
</feature>
<accession>A0A9E7UN32</accession>
<dbReference type="SMART" id="SM01001">
    <property type="entry name" value="AIRC"/>
    <property type="match status" value="1"/>
</dbReference>
<dbReference type="PANTHER" id="PTHR43064">
    <property type="entry name" value="PHOSPHORIBOSYLAMINOIMIDAZOLE CARBOXYLASE-RELATED"/>
    <property type="match status" value="1"/>
</dbReference>
<dbReference type="GeneID" id="75107319"/>
<dbReference type="EMBL" id="CP104550">
    <property type="protein sequence ID" value="UXH31596.1"/>
    <property type="molecule type" value="Genomic_DNA"/>
</dbReference>
<dbReference type="Proteomes" id="UP001369247">
    <property type="component" value="Unassembled WGS sequence"/>
</dbReference>
<evidence type="ECO:0000313" key="2">
    <source>
        <dbReference type="EMBL" id="MEJ8542057.1"/>
    </source>
</evidence>
<dbReference type="Gene3D" id="3.40.50.1970">
    <property type="match status" value="1"/>
</dbReference>
<evidence type="ECO:0000313" key="3">
    <source>
        <dbReference type="EMBL" id="UXH31596.1"/>
    </source>
</evidence>
<gene>
    <name evidence="3" type="primary">larB</name>
    <name evidence="3" type="ORF">N5910_08665</name>
    <name evidence="2" type="ORF">U2150_00900</name>
</gene>
<dbReference type="AlphaFoldDB" id="A0A9E7UN32"/>
<dbReference type="GO" id="GO:0016787">
    <property type="term" value="F:hydrolase activity"/>
    <property type="evidence" value="ECO:0007669"/>
    <property type="project" value="InterPro"/>
</dbReference>
<reference evidence="3" key="1">
    <citation type="submission" date="2022-09" db="EMBL/GenBank/DDBJ databases">
        <title>Characterization of three MwoI isoschizomers from sequenced genome and metagenomes.</title>
        <authorList>
            <person name="Fomenkov A."/>
            <person name="Xu S.Y."/>
            <person name="Roberts R.J."/>
        </authorList>
    </citation>
    <scope>NUCLEOTIDE SEQUENCE</scope>
    <source>
        <strain evidence="3">DSM 2970</strain>
    </source>
</reference>
<dbReference type="InterPro" id="IPR039476">
    <property type="entry name" value="P2CMN_synthase_LarB"/>
</dbReference>
<sequence length="251" mass="26699">MSVRSILRKLIEGEISLEEAERAIESGSMVIGDGIRFDVSRKMRTGFPEAVLASGKSDDDLVDIILDVRDVIVTRLPGERFEAIRDRVEHLREDGYRVDYHERARVLVVKSGKPATIGRVGVLAAGTSDIPVAEEARVVAEEAGCEVMTAYDVGVAGIHRLIEPLREMLEADVRVLIVVAGMEGALPSVVAGLVHVPVIGVPTSVGYGVGEGGFTALNSMLQSCSPGIGVVNIDNGFGAAVLAVKILRAME</sequence>
<protein>
    <submittedName>
        <fullName evidence="3">Nickel pincer cofactor biosynthesis protein LarB</fullName>
    </submittedName>
</protein>
<dbReference type="GO" id="GO:0006189">
    <property type="term" value="P:'de novo' IMP biosynthetic process"/>
    <property type="evidence" value="ECO:0007669"/>
    <property type="project" value="InterPro"/>
</dbReference>